<evidence type="ECO:0000313" key="2">
    <source>
        <dbReference type="EMBL" id="NDK89169.1"/>
    </source>
</evidence>
<keyword evidence="1" id="KW-0472">Membrane</keyword>
<sequence length="247" mass="26217">MIGALRAEQIKLTTIRSPYWCVGLAVILSLGVTGLFAGLADNTDGTPVDGESMFVALIGLHQFAVIVLMIMAILGITSEHRFGTIRSTFLAVPKRPVALVAKAVVYVGLTFLVMLILTVICVLVLKAGITGVDLGSSGVIRQIWGIPVYAALCVLLSIGVGALIRQTAGAISLVLVWMLVIETILSAVPKVSDWAAPLLPFGNGTRFLSGVEGSDYHWGPTVSLIYFAIWAIVIFVIGVVVTDRRDA</sequence>
<proteinExistence type="predicted"/>
<gene>
    <name evidence="2" type="ORF">GYA93_06170</name>
</gene>
<feature type="transmembrane region" description="Helical" evidence="1">
    <location>
        <begin position="97"/>
        <end position="125"/>
    </location>
</feature>
<keyword evidence="1" id="KW-1133">Transmembrane helix</keyword>
<comment type="caution">
    <text evidence="2">The sequence shown here is derived from an EMBL/GenBank/DDBJ whole genome shotgun (WGS) entry which is preliminary data.</text>
</comment>
<dbReference type="Proteomes" id="UP000466307">
    <property type="component" value="Unassembled WGS sequence"/>
</dbReference>
<feature type="transmembrane region" description="Helical" evidence="1">
    <location>
        <begin position="20"/>
        <end position="40"/>
    </location>
</feature>
<dbReference type="AlphaFoldDB" id="A0A7K3LLP9"/>
<name>A0A7K3LLP9_9ACTN</name>
<accession>A0A7K3LLP9</accession>
<keyword evidence="3" id="KW-1185">Reference proteome</keyword>
<feature type="transmembrane region" description="Helical" evidence="1">
    <location>
        <begin position="171"/>
        <end position="188"/>
    </location>
</feature>
<dbReference type="RefSeq" id="WP_059037425.1">
    <property type="nucleotide sequence ID" value="NZ_JAADZU010000013.1"/>
</dbReference>
<feature type="transmembrane region" description="Helical" evidence="1">
    <location>
        <begin position="52"/>
        <end position="76"/>
    </location>
</feature>
<protein>
    <submittedName>
        <fullName evidence="2">ABC transporter permease</fullName>
    </submittedName>
</protein>
<evidence type="ECO:0000256" key="1">
    <source>
        <dbReference type="SAM" id="Phobius"/>
    </source>
</evidence>
<keyword evidence="1" id="KW-0812">Transmembrane</keyword>
<feature type="transmembrane region" description="Helical" evidence="1">
    <location>
        <begin position="145"/>
        <end position="164"/>
    </location>
</feature>
<feature type="transmembrane region" description="Helical" evidence="1">
    <location>
        <begin position="224"/>
        <end position="242"/>
    </location>
</feature>
<reference evidence="2 3" key="1">
    <citation type="submission" date="2020-01" db="EMBL/GenBank/DDBJ databases">
        <title>Investigation of new actinobacteria for the biodesulphurisation of diesel fuel.</title>
        <authorList>
            <person name="Athi Narayanan S.M."/>
        </authorList>
    </citation>
    <scope>NUCLEOTIDE SEQUENCE [LARGE SCALE GENOMIC DNA]</scope>
    <source>
        <strain evidence="2 3">213E</strain>
    </source>
</reference>
<dbReference type="EMBL" id="JAADZU010000013">
    <property type="protein sequence ID" value="NDK89169.1"/>
    <property type="molecule type" value="Genomic_DNA"/>
</dbReference>
<evidence type="ECO:0000313" key="3">
    <source>
        <dbReference type="Proteomes" id="UP000466307"/>
    </source>
</evidence>
<organism evidence="2 3">
    <name type="scientific">Gordonia desulfuricans</name>
    <dbReference type="NCBI Taxonomy" id="89051"/>
    <lineage>
        <taxon>Bacteria</taxon>
        <taxon>Bacillati</taxon>
        <taxon>Actinomycetota</taxon>
        <taxon>Actinomycetes</taxon>
        <taxon>Mycobacteriales</taxon>
        <taxon>Gordoniaceae</taxon>
        <taxon>Gordonia</taxon>
    </lineage>
</organism>